<accession>A0A7U2F9J8</accession>
<dbReference type="AlphaFoldDB" id="A0A7U2F9J8"/>
<dbReference type="Proteomes" id="UP000663193">
    <property type="component" value="Chromosome 10"/>
</dbReference>
<evidence type="ECO:0000256" key="1">
    <source>
        <dbReference type="SAM" id="MobiDB-lite"/>
    </source>
</evidence>
<protein>
    <submittedName>
        <fullName evidence="2">Uncharacterized protein</fullName>
    </submittedName>
</protein>
<feature type="region of interest" description="Disordered" evidence="1">
    <location>
        <begin position="8"/>
        <end position="67"/>
    </location>
</feature>
<reference evidence="3" key="1">
    <citation type="journal article" date="2021" name="BMC Genomics">
        <title>Chromosome-level genome assembly and manually-curated proteome of model necrotroph Parastagonospora nodorum Sn15 reveals a genome-wide trove of candidate effector homologs, and redundancy of virulence-related functions within an accessory chromosome.</title>
        <authorList>
            <person name="Bertazzoni S."/>
            <person name="Jones D.A.B."/>
            <person name="Phan H.T."/>
            <person name="Tan K.-C."/>
            <person name="Hane J.K."/>
        </authorList>
    </citation>
    <scope>NUCLEOTIDE SEQUENCE [LARGE SCALE GENOMIC DNA]</scope>
    <source>
        <strain evidence="3">SN15 / ATCC MYA-4574 / FGSC 10173)</strain>
    </source>
</reference>
<sequence length="67" mass="7215">MLYCVHYNNHTAPGFSPDESTPRKTSGYTTSCKGQEASGSSPPIATKKRSQQTSNARTGLRGPSVRQ</sequence>
<dbReference type="VEuPathDB" id="FungiDB:JI435_414670"/>
<evidence type="ECO:0000313" key="3">
    <source>
        <dbReference type="Proteomes" id="UP000663193"/>
    </source>
</evidence>
<keyword evidence="3" id="KW-1185">Reference proteome</keyword>
<evidence type="ECO:0000313" key="2">
    <source>
        <dbReference type="EMBL" id="QRD00159.1"/>
    </source>
</evidence>
<proteinExistence type="predicted"/>
<organism evidence="2 3">
    <name type="scientific">Phaeosphaeria nodorum (strain SN15 / ATCC MYA-4574 / FGSC 10173)</name>
    <name type="common">Glume blotch fungus</name>
    <name type="synonym">Parastagonospora nodorum</name>
    <dbReference type="NCBI Taxonomy" id="321614"/>
    <lineage>
        <taxon>Eukaryota</taxon>
        <taxon>Fungi</taxon>
        <taxon>Dikarya</taxon>
        <taxon>Ascomycota</taxon>
        <taxon>Pezizomycotina</taxon>
        <taxon>Dothideomycetes</taxon>
        <taxon>Pleosporomycetidae</taxon>
        <taxon>Pleosporales</taxon>
        <taxon>Pleosporineae</taxon>
        <taxon>Phaeosphaeriaceae</taxon>
        <taxon>Parastagonospora</taxon>
    </lineage>
</organism>
<dbReference type="EMBL" id="CP069032">
    <property type="protein sequence ID" value="QRD00159.1"/>
    <property type="molecule type" value="Genomic_DNA"/>
</dbReference>
<gene>
    <name evidence="2" type="ORF">JI435_414670</name>
</gene>
<feature type="compositionally biased region" description="Polar residues" evidence="1">
    <location>
        <begin position="23"/>
        <end position="43"/>
    </location>
</feature>
<name>A0A7U2F9J8_PHANO</name>